<proteinExistence type="predicted"/>
<dbReference type="PANTHER" id="PTHR43800">
    <property type="entry name" value="PEPTIDYL-LYSINE N-ACETYLTRANSFERASE YJAB"/>
    <property type="match status" value="1"/>
</dbReference>
<dbReference type="EMBL" id="JAPEQW010000001">
    <property type="protein sequence ID" value="MCW8037792.1"/>
    <property type="molecule type" value="Genomic_DNA"/>
</dbReference>
<dbReference type="NCBIfam" id="NF007853">
    <property type="entry name" value="PRK10562.1"/>
    <property type="match status" value="1"/>
</dbReference>
<dbReference type="Gene3D" id="3.40.630.30">
    <property type="match status" value="1"/>
</dbReference>
<dbReference type="InterPro" id="IPR000182">
    <property type="entry name" value="GNAT_dom"/>
</dbReference>
<evidence type="ECO:0000313" key="4">
    <source>
        <dbReference type="EMBL" id="MCW8037792.1"/>
    </source>
</evidence>
<evidence type="ECO:0000256" key="2">
    <source>
        <dbReference type="ARBA" id="ARBA00023315"/>
    </source>
</evidence>
<comment type="caution">
    <text evidence="4">The sequence shown here is derived from an EMBL/GenBank/DDBJ whole genome shotgun (WGS) entry which is preliminary data.</text>
</comment>
<evidence type="ECO:0000313" key="5">
    <source>
        <dbReference type="Proteomes" id="UP001209682"/>
    </source>
</evidence>
<protein>
    <submittedName>
        <fullName evidence="4">N-acetyltransferase</fullName>
        <ecNumber evidence="4">2.3.1.-</ecNumber>
    </submittedName>
</protein>
<organism evidence="4 5">
    <name type="scientific">Acinetobacter entericus</name>
    <dbReference type="NCBI Taxonomy" id="2989714"/>
    <lineage>
        <taxon>Bacteria</taxon>
        <taxon>Pseudomonadati</taxon>
        <taxon>Pseudomonadota</taxon>
        <taxon>Gammaproteobacteria</taxon>
        <taxon>Moraxellales</taxon>
        <taxon>Moraxellaceae</taxon>
        <taxon>Acinetobacter</taxon>
    </lineage>
</organism>
<dbReference type="CDD" id="cd04301">
    <property type="entry name" value="NAT_SF"/>
    <property type="match status" value="1"/>
</dbReference>
<accession>A0ABT3NE18</accession>
<dbReference type="PROSITE" id="PS51186">
    <property type="entry name" value="GNAT"/>
    <property type="match status" value="1"/>
</dbReference>
<keyword evidence="5" id="KW-1185">Reference proteome</keyword>
<dbReference type="Pfam" id="PF13673">
    <property type="entry name" value="Acetyltransf_10"/>
    <property type="match status" value="1"/>
</dbReference>
<dbReference type="PANTHER" id="PTHR43800:SF1">
    <property type="entry name" value="PEPTIDYL-LYSINE N-ACETYLTRANSFERASE YJAB"/>
    <property type="match status" value="1"/>
</dbReference>
<dbReference type="EC" id="2.3.1.-" evidence="4"/>
<sequence length="172" mass="19488">MNHSELMYNPHTIHSDDTALKMTVIRPAQAQDIPAMLQIWLDSSLLAHDFIPADYWQSQLTPMQQTYLPLAENFIIEEHAAVLGFASLLRDDSYLAALFIAPHAQGRGLGTQLLHALQQQCDALYLDVYSENQSAVQFYQSHGFCITGESMDEHTGHLEYRMAWSKHSTPKN</sequence>
<gene>
    <name evidence="4" type="ORF">OKC24_01095</name>
</gene>
<evidence type="ECO:0000259" key="3">
    <source>
        <dbReference type="PROSITE" id="PS51186"/>
    </source>
</evidence>
<feature type="domain" description="N-acetyltransferase" evidence="3">
    <location>
        <begin position="23"/>
        <end position="167"/>
    </location>
</feature>
<keyword evidence="2 4" id="KW-0012">Acyltransferase</keyword>
<name>A0ABT3NE18_9GAMM</name>
<dbReference type="Proteomes" id="UP001209682">
    <property type="component" value="Unassembled WGS sequence"/>
</dbReference>
<reference evidence="4 5" key="1">
    <citation type="submission" date="2022-11" db="EMBL/GenBank/DDBJ databases">
        <title>Acinetobacter entericus sp. nov., isolated from the gut of the plastic-eating larvae of the Coleoptera insect Zophobas atratus.</title>
        <authorList>
            <person name="Dong X."/>
            <person name="Yang Y."/>
        </authorList>
    </citation>
    <scope>NUCLEOTIDE SEQUENCE [LARGE SCALE GENOMIC DNA]</scope>
    <source>
        <strain evidence="4 5">BIT-DXN8</strain>
    </source>
</reference>
<evidence type="ECO:0000256" key="1">
    <source>
        <dbReference type="ARBA" id="ARBA00022679"/>
    </source>
</evidence>
<dbReference type="GO" id="GO:0016746">
    <property type="term" value="F:acyltransferase activity"/>
    <property type="evidence" value="ECO:0007669"/>
    <property type="project" value="UniProtKB-KW"/>
</dbReference>
<dbReference type="SUPFAM" id="SSF55729">
    <property type="entry name" value="Acyl-CoA N-acyltransferases (Nat)"/>
    <property type="match status" value="1"/>
</dbReference>
<dbReference type="RefSeq" id="WP_265464551.1">
    <property type="nucleotide sequence ID" value="NZ_JAPEQW010000001.1"/>
</dbReference>
<keyword evidence="1 4" id="KW-0808">Transferase</keyword>
<dbReference type="InterPro" id="IPR016181">
    <property type="entry name" value="Acyl_CoA_acyltransferase"/>
</dbReference>